<dbReference type="AlphaFoldDB" id="A0A2K8N653"/>
<gene>
    <name evidence="2" type="ORF">CVV65_06070</name>
</gene>
<protein>
    <submittedName>
        <fullName evidence="2">Uncharacterized protein</fullName>
    </submittedName>
</protein>
<evidence type="ECO:0000256" key="1">
    <source>
        <dbReference type="SAM" id="MobiDB-lite"/>
    </source>
</evidence>
<dbReference type="EMBL" id="CP024955">
    <property type="protein sequence ID" value="ATY84565.1"/>
    <property type="molecule type" value="Genomic_DNA"/>
</dbReference>
<feature type="compositionally biased region" description="Gly residues" evidence="1">
    <location>
        <begin position="59"/>
        <end position="69"/>
    </location>
</feature>
<dbReference type="Proteomes" id="UP000231932">
    <property type="component" value="Chromosome"/>
</dbReference>
<evidence type="ECO:0000313" key="2">
    <source>
        <dbReference type="EMBL" id="ATY84565.1"/>
    </source>
</evidence>
<feature type="region of interest" description="Disordered" evidence="1">
    <location>
        <begin position="48"/>
        <end position="69"/>
    </location>
</feature>
<organism evidence="2 3">
    <name type="scientific">Kyrpidia spormannii</name>
    <dbReference type="NCBI Taxonomy" id="2055160"/>
    <lineage>
        <taxon>Bacteria</taxon>
        <taxon>Bacillati</taxon>
        <taxon>Bacillota</taxon>
        <taxon>Bacilli</taxon>
        <taxon>Bacillales</taxon>
        <taxon>Alicyclobacillaceae</taxon>
        <taxon>Kyrpidia</taxon>
    </lineage>
</organism>
<keyword evidence="3" id="KW-1185">Reference proteome</keyword>
<reference evidence="3" key="1">
    <citation type="submission" date="2017-11" db="EMBL/GenBank/DDBJ databases">
        <title>Complete Genome Sequence of Kyrpidia sp. Strain EA-1, a thermophilic, hydrogen-oxidizing Bacterium, isolated from the Azores.</title>
        <authorList>
            <person name="Reiner J.E."/>
            <person name="Lapp C.J."/>
            <person name="Bunk B."/>
            <person name="Gescher J."/>
        </authorList>
    </citation>
    <scope>NUCLEOTIDE SEQUENCE [LARGE SCALE GENOMIC DNA]</scope>
    <source>
        <strain evidence="3">EA-1</strain>
    </source>
</reference>
<dbReference type="KEGG" id="kyr:CVV65_06070"/>
<name>A0A2K8N653_9BACL</name>
<feature type="compositionally biased region" description="Basic and acidic residues" evidence="1">
    <location>
        <begin position="48"/>
        <end position="58"/>
    </location>
</feature>
<accession>A0A2K8N653</accession>
<evidence type="ECO:0000313" key="3">
    <source>
        <dbReference type="Proteomes" id="UP000231932"/>
    </source>
</evidence>
<sequence length="69" mass="7727">MLPSIWPFSYPRWIVMESTKEGLMALAVQTGLRVIQKQRDWGKRQLREAWRQDTEKEGAGGPAAIGGAA</sequence>
<proteinExistence type="predicted"/>